<evidence type="ECO:0000313" key="2">
    <source>
        <dbReference type="EMBL" id="EZH73992.1"/>
    </source>
</evidence>
<reference evidence="2 3" key="1">
    <citation type="submission" date="2014-04" db="EMBL/GenBank/DDBJ databases">
        <title>Aquimarina sp. 22II-S11-z7 Genome Sequencing.</title>
        <authorList>
            <person name="Lai Q."/>
        </authorList>
    </citation>
    <scope>NUCLEOTIDE SEQUENCE [LARGE SCALE GENOMIC DNA]</scope>
    <source>
        <strain evidence="2 3">22II-S11-z7</strain>
    </source>
</reference>
<gene>
    <name evidence="2" type="ORF">ATO12_14015</name>
</gene>
<dbReference type="Proteomes" id="UP000023541">
    <property type="component" value="Unassembled WGS sequence"/>
</dbReference>
<comment type="caution">
    <text evidence="2">The sequence shown here is derived from an EMBL/GenBank/DDBJ whole genome shotgun (WGS) entry which is preliminary data.</text>
</comment>
<keyword evidence="3" id="KW-1185">Reference proteome</keyword>
<dbReference type="eggNOG" id="ENOG5031283">
    <property type="taxonomic scope" value="Bacteria"/>
</dbReference>
<evidence type="ECO:0000313" key="3">
    <source>
        <dbReference type="Proteomes" id="UP000023541"/>
    </source>
</evidence>
<dbReference type="EMBL" id="AQRA01000004">
    <property type="protein sequence ID" value="EZH73992.1"/>
    <property type="molecule type" value="Genomic_DNA"/>
</dbReference>
<feature type="chain" id="PRO_5001517475" evidence="1">
    <location>
        <begin position="23"/>
        <end position="129"/>
    </location>
</feature>
<accession>A0A023BVD6</accession>
<dbReference type="OrthoDB" id="1162736at2"/>
<dbReference type="STRING" id="1317122.ATO12_14015"/>
<keyword evidence="1" id="KW-0732">Signal</keyword>
<sequence length="129" mass="14844">MNKLLRYPLILVFLLIANLANSQSSTTINHSNHEQENIFSFLTDQPILIQNQAFAKKKLFSYDFNIVETENHHADHDHANELVLLDILFSDEGSDFNCSGGFCMNKSHFHKKGLSMKKQLFDYFMSIAC</sequence>
<feature type="signal peptide" evidence="1">
    <location>
        <begin position="1"/>
        <end position="22"/>
    </location>
</feature>
<organism evidence="2 3">
    <name type="scientific">Aquimarina atlantica</name>
    <dbReference type="NCBI Taxonomy" id="1317122"/>
    <lineage>
        <taxon>Bacteria</taxon>
        <taxon>Pseudomonadati</taxon>
        <taxon>Bacteroidota</taxon>
        <taxon>Flavobacteriia</taxon>
        <taxon>Flavobacteriales</taxon>
        <taxon>Flavobacteriaceae</taxon>
        <taxon>Aquimarina</taxon>
    </lineage>
</organism>
<evidence type="ECO:0000256" key="1">
    <source>
        <dbReference type="SAM" id="SignalP"/>
    </source>
</evidence>
<dbReference type="AlphaFoldDB" id="A0A023BVD6"/>
<name>A0A023BVD6_9FLAO</name>
<dbReference type="RefSeq" id="WP_034241512.1">
    <property type="nucleotide sequence ID" value="NZ_AQRA01000004.1"/>
</dbReference>
<protein>
    <submittedName>
        <fullName evidence="2">Uncharacterized protein</fullName>
    </submittedName>
</protein>
<proteinExistence type="predicted"/>